<dbReference type="Proteomes" id="UP000694865">
    <property type="component" value="Unplaced"/>
</dbReference>
<evidence type="ECO:0000256" key="4">
    <source>
        <dbReference type="ARBA" id="ARBA00022989"/>
    </source>
</evidence>
<keyword evidence="5" id="KW-0472">Membrane</keyword>
<keyword evidence="2" id="KW-0812">Transmembrane</keyword>
<dbReference type="PANTHER" id="PTHR44755">
    <property type="entry name" value="NATRIURETIC PEPTIDE RECEPTOR 3-RELATED"/>
    <property type="match status" value="1"/>
</dbReference>
<dbReference type="InterPro" id="IPR052612">
    <property type="entry name" value="ANP_Clearance_Receptor"/>
</dbReference>
<dbReference type="InterPro" id="IPR001828">
    <property type="entry name" value="ANF_lig-bd_rcpt"/>
</dbReference>
<dbReference type="GeneID" id="102801011"/>
<accession>A0ABM0MI30</accession>
<evidence type="ECO:0000256" key="5">
    <source>
        <dbReference type="ARBA" id="ARBA00023136"/>
    </source>
</evidence>
<dbReference type="SUPFAM" id="SSF53822">
    <property type="entry name" value="Periplasmic binding protein-like I"/>
    <property type="match status" value="2"/>
</dbReference>
<feature type="domain" description="Receptor ligand binding region" evidence="8">
    <location>
        <begin position="270"/>
        <end position="455"/>
    </location>
</feature>
<name>A0ABM0MI30_SACKO</name>
<evidence type="ECO:0000256" key="1">
    <source>
        <dbReference type="ARBA" id="ARBA00004479"/>
    </source>
</evidence>
<dbReference type="PANTHER" id="PTHR44755:SF8">
    <property type="entry name" value="RECEPTOR LIGAND BINDING REGION DOMAIN-CONTAINING PROTEIN"/>
    <property type="match status" value="1"/>
</dbReference>
<keyword evidence="9" id="KW-1185">Reference proteome</keyword>
<sequence>MLLVLQGDCEREKINVAVIVPGSLIQYNPYPINLDMTLSGIDIAVQSERVRQYLPNYELVVDYTDSECSLTIGPVRAMEFVMRQSVHVFLGPVCDYAAAPVARYTRYWNIPMLSAGTMSDHFGRKDEFFLVRMMSSYSHMKTTMADILEYYHFKHVAMLTDDEPMDQNRRICALEINAIWSELYDVRGYPEPYYQDFDQYSFEKENYSSMLLDASKHARVCLLVSFIAHAVAASYEIRIGAMITEPGHFHVSDNLNIDLMYPYVKPMIAPGIDIAVEKVRNDRNLLTDANISVAYVDSECSNHASMIRAVELMGNIKGLGVEAFFGPACEYAAAPVARFASHWQIPILTTGAKAQTFGHKTQKEYEMITRAHPPHIKMAEAFVEVLQYFNWKRIAVLHQDDGTRPFRDCWFFNAALLAAMTAAGIEYPDEKRYETFSEYSPTEADHDYSELLKTMVIPQAR</sequence>
<evidence type="ECO:0000313" key="9">
    <source>
        <dbReference type="Proteomes" id="UP000694865"/>
    </source>
</evidence>
<keyword evidence="4" id="KW-1133">Transmembrane helix</keyword>
<dbReference type="Gene3D" id="3.40.50.2300">
    <property type="match status" value="2"/>
</dbReference>
<proteinExistence type="predicted"/>
<feature type="non-terminal residue" evidence="10">
    <location>
        <position position="461"/>
    </location>
</feature>
<evidence type="ECO:0000256" key="6">
    <source>
        <dbReference type="ARBA" id="ARBA00023170"/>
    </source>
</evidence>
<dbReference type="InterPro" id="IPR028082">
    <property type="entry name" value="Peripla_BP_I"/>
</dbReference>
<keyword evidence="3" id="KW-0732">Signal</keyword>
<dbReference type="Pfam" id="PF01094">
    <property type="entry name" value="ANF_receptor"/>
    <property type="match status" value="2"/>
</dbReference>
<evidence type="ECO:0000313" key="10">
    <source>
        <dbReference type="RefSeq" id="XP_006819671.1"/>
    </source>
</evidence>
<evidence type="ECO:0000259" key="8">
    <source>
        <dbReference type="Pfam" id="PF01094"/>
    </source>
</evidence>
<keyword evidence="6" id="KW-0675">Receptor</keyword>
<dbReference type="RefSeq" id="XP_006819671.1">
    <property type="nucleotide sequence ID" value="XM_006819608.1"/>
</dbReference>
<evidence type="ECO:0000256" key="7">
    <source>
        <dbReference type="ARBA" id="ARBA00023180"/>
    </source>
</evidence>
<feature type="domain" description="Receptor ligand binding region" evidence="8">
    <location>
        <begin position="51"/>
        <end position="167"/>
    </location>
</feature>
<evidence type="ECO:0000256" key="3">
    <source>
        <dbReference type="ARBA" id="ARBA00022729"/>
    </source>
</evidence>
<dbReference type="InterPro" id="IPR001170">
    <property type="entry name" value="ANPR/GUC"/>
</dbReference>
<evidence type="ECO:0000256" key="2">
    <source>
        <dbReference type="ARBA" id="ARBA00022692"/>
    </source>
</evidence>
<reference evidence="10" key="1">
    <citation type="submission" date="2025-08" db="UniProtKB">
        <authorList>
            <consortium name="RefSeq"/>
        </authorList>
    </citation>
    <scope>IDENTIFICATION</scope>
    <source>
        <tissue evidence="10">Testes</tissue>
    </source>
</reference>
<protein>
    <submittedName>
        <fullName evidence="10">Uncharacterized protein LOC102801011</fullName>
    </submittedName>
</protein>
<dbReference type="PROSITE" id="PS00458">
    <property type="entry name" value="ANF_RECEPTORS"/>
    <property type="match status" value="1"/>
</dbReference>
<comment type="subcellular location">
    <subcellularLocation>
        <location evidence="1">Membrane</location>
        <topology evidence="1">Single-pass type I membrane protein</topology>
    </subcellularLocation>
</comment>
<organism evidence="9 10">
    <name type="scientific">Saccoglossus kowalevskii</name>
    <name type="common">Acorn worm</name>
    <dbReference type="NCBI Taxonomy" id="10224"/>
    <lineage>
        <taxon>Eukaryota</taxon>
        <taxon>Metazoa</taxon>
        <taxon>Hemichordata</taxon>
        <taxon>Enteropneusta</taxon>
        <taxon>Harrimaniidae</taxon>
        <taxon>Saccoglossus</taxon>
    </lineage>
</organism>
<keyword evidence="7" id="KW-0325">Glycoprotein</keyword>
<gene>
    <name evidence="10" type="primary">LOC102801011</name>
</gene>